<accession>A0AAD5R7X2</accession>
<evidence type="ECO:0000313" key="2">
    <source>
        <dbReference type="Proteomes" id="UP001196413"/>
    </source>
</evidence>
<organism evidence="1 2">
    <name type="scientific">Parelaphostrongylus tenuis</name>
    <name type="common">Meningeal worm</name>
    <dbReference type="NCBI Taxonomy" id="148309"/>
    <lineage>
        <taxon>Eukaryota</taxon>
        <taxon>Metazoa</taxon>
        <taxon>Ecdysozoa</taxon>
        <taxon>Nematoda</taxon>
        <taxon>Chromadorea</taxon>
        <taxon>Rhabditida</taxon>
        <taxon>Rhabditina</taxon>
        <taxon>Rhabditomorpha</taxon>
        <taxon>Strongyloidea</taxon>
        <taxon>Metastrongylidae</taxon>
        <taxon>Parelaphostrongylus</taxon>
    </lineage>
</organism>
<protein>
    <submittedName>
        <fullName evidence="1">Uncharacterized protein</fullName>
    </submittedName>
</protein>
<name>A0AAD5R7X2_PARTN</name>
<dbReference type="Proteomes" id="UP001196413">
    <property type="component" value="Unassembled WGS sequence"/>
</dbReference>
<gene>
    <name evidence="1" type="ORF">KIN20_033275</name>
</gene>
<sequence>MSCGMPASIPPPLTLLKSSPHSNRNTMLAYVKLNVNTCYPAIERHFEKAKALDSSKTELSNGYLKYEQKALSCEKFGCMEDRCFSFATALIEDVFKKQPRSRVTKDLIFQMFTKVQWKVFVQLKRSFLYLSLFNRKDSE</sequence>
<dbReference type="AlphaFoldDB" id="A0AAD5R7X2"/>
<keyword evidence="2" id="KW-1185">Reference proteome</keyword>
<reference evidence="1" key="1">
    <citation type="submission" date="2021-06" db="EMBL/GenBank/DDBJ databases">
        <title>Parelaphostrongylus tenuis whole genome reference sequence.</title>
        <authorList>
            <person name="Garwood T.J."/>
            <person name="Larsen P.A."/>
            <person name="Fountain-Jones N.M."/>
            <person name="Garbe J.R."/>
            <person name="Macchietto M.G."/>
            <person name="Kania S.A."/>
            <person name="Gerhold R.W."/>
            <person name="Richards J.E."/>
            <person name="Wolf T.M."/>
        </authorList>
    </citation>
    <scope>NUCLEOTIDE SEQUENCE</scope>
    <source>
        <strain evidence="1">MNPRO001-30</strain>
        <tissue evidence="1">Meninges</tissue>
    </source>
</reference>
<proteinExistence type="predicted"/>
<comment type="caution">
    <text evidence="1">The sequence shown here is derived from an EMBL/GenBank/DDBJ whole genome shotgun (WGS) entry which is preliminary data.</text>
</comment>
<evidence type="ECO:0000313" key="1">
    <source>
        <dbReference type="EMBL" id="KAJ1371337.1"/>
    </source>
</evidence>
<dbReference type="EMBL" id="JAHQIW010006965">
    <property type="protein sequence ID" value="KAJ1371337.1"/>
    <property type="molecule type" value="Genomic_DNA"/>
</dbReference>